<dbReference type="NCBIfam" id="NF033579">
    <property type="entry name" value="transpos_IS5_2"/>
    <property type="match status" value="1"/>
</dbReference>
<dbReference type="RefSeq" id="WP_037931286.1">
    <property type="nucleotide sequence ID" value="NZ_CP086770.1"/>
</dbReference>
<proteinExistence type="predicted"/>
<dbReference type="InterPro" id="IPR025668">
    <property type="entry name" value="Tnp_DDE_dom"/>
</dbReference>
<dbReference type="PANTHER" id="PTHR34631:SF3">
    <property type="entry name" value="ISSOD12 TRANSPOSASE TNPA_ISSOD12"/>
    <property type="match status" value="1"/>
</dbReference>
<evidence type="ECO:0000259" key="1">
    <source>
        <dbReference type="Pfam" id="PF13737"/>
    </source>
</evidence>
<dbReference type="Pfam" id="PF13737">
    <property type="entry name" value="DDE_Tnp_1_5"/>
    <property type="match status" value="1"/>
</dbReference>
<name>A0A073J869_9RHOB</name>
<dbReference type="InterPro" id="IPR053172">
    <property type="entry name" value="Tn903_transposase"/>
</dbReference>
<dbReference type="Proteomes" id="UP000027746">
    <property type="component" value="Unassembled WGS sequence"/>
</dbReference>
<dbReference type="InterPro" id="IPR053520">
    <property type="entry name" value="Transposase_Tn903"/>
</dbReference>
<dbReference type="OrthoDB" id="8451553at2"/>
<accession>A0A073J869</accession>
<reference evidence="2 3" key="1">
    <citation type="submission" date="2014-01" db="EMBL/GenBank/DDBJ databases">
        <title>Sulfitobacter sp. H3 (MCCC 1A00686) Genome Sequencing.</title>
        <authorList>
            <person name="Lai Q."/>
            <person name="Hong Z."/>
        </authorList>
    </citation>
    <scope>NUCLEOTIDE SEQUENCE [LARGE SCALE GENOMIC DNA]</scope>
    <source>
        <strain evidence="2 3">H3</strain>
    </source>
</reference>
<gene>
    <name evidence="2" type="ORF">SUH3_12405</name>
</gene>
<feature type="domain" description="Transposase DDE" evidence="1">
    <location>
        <begin position="32"/>
        <end position="141"/>
    </location>
</feature>
<keyword evidence="3" id="KW-1185">Reference proteome</keyword>
<dbReference type="AlphaFoldDB" id="A0A073J869"/>
<evidence type="ECO:0000313" key="2">
    <source>
        <dbReference type="EMBL" id="KEJ93907.1"/>
    </source>
</evidence>
<comment type="caution">
    <text evidence="2">The sequence shown here is derived from an EMBL/GenBank/DDBJ whole genome shotgun (WGS) entry which is preliminary data.</text>
</comment>
<dbReference type="PANTHER" id="PTHR34631">
    <property type="match status" value="1"/>
</dbReference>
<organism evidence="2 3">
    <name type="scientific">Pseudosulfitobacter pseudonitzschiae</name>
    <dbReference type="NCBI Taxonomy" id="1402135"/>
    <lineage>
        <taxon>Bacteria</taxon>
        <taxon>Pseudomonadati</taxon>
        <taxon>Pseudomonadota</taxon>
        <taxon>Alphaproteobacteria</taxon>
        <taxon>Rhodobacterales</taxon>
        <taxon>Roseobacteraceae</taxon>
        <taxon>Pseudosulfitobacter</taxon>
    </lineage>
</organism>
<dbReference type="EMBL" id="JAMD01000023">
    <property type="protein sequence ID" value="KEJ93907.1"/>
    <property type="molecule type" value="Genomic_DNA"/>
</dbReference>
<protein>
    <submittedName>
        <fullName evidence="2">Transposase</fullName>
    </submittedName>
</protein>
<sequence length="325" mass="36249">MPHKFNADRRDKIPKQKHRVTNWAEYNESLRRRGDLTVWISEEALALWSAPRRTQPGGQPVYSDLAIKTCLTMGMVFRQPLRQTQGLMCSIAKLLGVEIAVPSFSTLSRRGNGLTLRVQRQANGKAGIQLVVDSTGVKIYDAGDWLEEKHKTQRKGRSWRKLHLGLDLVSGEIVCSDLTTHGVGDSTALPGLLDQIDGPIDLFLADGAYDGDPTCDLLLARFGEGIEIAIPPPKNAMLSSDAAQKPTIRDRQITKIEAYERIAWQKTSGYNQRSRGETLVGHWKAVIGPKLKARSFENQKAEARIGVRVLKRMTELGRPNFERTA</sequence>
<evidence type="ECO:0000313" key="3">
    <source>
        <dbReference type="Proteomes" id="UP000027746"/>
    </source>
</evidence>